<dbReference type="PANTHER" id="PTHR11011:SF61">
    <property type="entry name" value="FATTY ACYL-COA REDUCTASE"/>
    <property type="match status" value="1"/>
</dbReference>
<keyword evidence="4" id="KW-0521">NADP</keyword>
<organism evidence="7 8">
    <name type="scientific">Operophtera brumata</name>
    <name type="common">Winter moth</name>
    <name type="synonym">Phalaena brumata</name>
    <dbReference type="NCBI Taxonomy" id="104452"/>
    <lineage>
        <taxon>Eukaryota</taxon>
        <taxon>Metazoa</taxon>
        <taxon>Ecdysozoa</taxon>
        <taxon>Arthropoda</taxon>
        <taxon>Hexapoda</taxon>
        <taxon>Insecta</taxon>
        <taxon>Pterygota</taxon>
        <taxon>Neoptera</taxon>
        <taxon>Endopterygota</taxon>
        <taxon>Lepidoptera</taxon>
        <taxon>Glossata</taxon>
        <taxon>Ditrysia</taxon>
        <taxon>Geometroidea</taxon>
        <taxon>Geometridae</taxon>
        <taxon>Larentiinae</taxon>
        <taxon>Operophtera</taxon>
    </lineage>
</organism>
<dbReference type="InterPro" id="IPR033640">
    <property type="entry name" value="FAR_C"/>
</dbReference>
<dbReference type="GO" id="GO:0035336">
    <property type="term" value="P:long-chain fatty-acyl-CoA metabolic process"/>
    <property type="evidence" value="ECO:0007669"/>
    <property type="project" value="TreeGrafter"/>
</dbReference>
<evidence type="ECO:0000259" key="5">
    <source>
        <dbReference type="Pfam" id="PF03015"/>
    </source>
</evidence>
<comment type="similarity">
    <text evidence="1 4">Belongs to the fatty acyl-CoA reductase family.</text>
</comment>
<keyword evidence="4" id="KW-0812">Transmembrane</keyword>
<dbReference type="Gene3D" id="3.40.50.720">
    <property type="entry name" value="NAD(P)-binding Rossmann-like Domain"/>
    <property type="match status" value="1"/>
</dbReference>
<feature type="transmembrane region" description="Helical" evidence="4">
    <location>
        <begin position="221"/>
        <end position="240"/>
    </location>
</feature>
<keyword evidence="4" id="KW-0560">Oxidoreductase</keyword>
<dbReference type="PANTHER" id="PTHR11011">
    <property type="entry name" value="MALE STERILITY PROTEIN 2-RELATED"/>
    <property type="match status" value="1"/>
</dbReference>
<protein>
    <recommendedName>
        <fullName evidence="4">Fatty acyl-CoA reductase</fullName>
        <ecNumber evidence="4">1.2.1.84</ecNumber>
    </recommendedName>
</protein>
<accession>A0A0L7LSR6</accession>
<dbReference type="AlphaFoldDB" id="A0A0L7LSR6"/>
<dbReference type="Pfam" id="PF07993">
    <property type="entry name" value="NAD_binding_4"/>
    <property type="match status" value="1"/>
</dbReference>
<gene>
    <name evidence="7" type="ORF">OBRU01_01102</name>
</gene>
<dbReference type="InterPro" id="IPR013120">
    <property type="entry name" value="FAR_NAD-bd"/>
</dbReference>
<dbReference type="STRING" id="104452.A0A0L7LSR6"/>
<dbReference type="CDD" id="cd09071">
    <property type="entry name" value="FAR_C"/>
    <property type="match status" value="1"/>
</dbReference>
<proteinExistence type="inferred from homology"/>
<evidence type="ECO:0000256" key="1">
    <source>
        <dbReference type="ARBA" id="ARBA00005928"/>
    </source>
</evidence>
<comment type="caution">
    <text evidence="7">The sequence shown here is derived from an EMBL/GenBank/DDBJ whole genome shotgun (WGS) entry which is preliminary data.</text>
</comment>
<comment type="function">
    <text evidence="4">Catalyzes the reduction of fatty acyl-CoA to fatty alcohols.</text>
</comment>
<keyword evidence="8" id="KW-1185">Reference proteome</keyword>
<dbReference type="SUPFAM" id="SSF51735">
    <property type="entry name" value="NAD(P)-binding Rossmann-fold domains"/>
    <property type="match status" value="1"/>
</dbReference>
<dbReference type="EC" id="1.2.1.84" evidence="4"/>
<dbReference type="InterPro" id="IPR036291">
    <property type="entry name" value="NAD(P)-bd_dom_sf"/>
</dbReference>
<evidence type="ECO:0000256" key="2">
    <source>
        <dbReference type="ARBA" id="ARBA00022516"/>
    </source>
</evidence>
<dbReference type="GO" id="GO:0102965">
    <property type="term" value="F:alcohol-forming long-chain fatty acyl-CoA reductase activity"/>
    <property type="evidence" value="ECO:0007669"/>
    <property type="project" value="UniProtKB-EC"/>
</dbReference>
<evidence type="ECO:0000259" key="6">
    <source>
        <dbReference type="Pfam" id="PF07993"/>
    </source>
</evidence>
<keyword evidence="3 4" id="KW-0443">Lipid metabolism</keyword>
<keyword evidence="2 4" id="KW-0444">Lipid biosynthesis</keyword>
<evidence type="ECO:0000313" key="7">
    <source>
        <dbReference type="EMBL" id="KOB78497.1"/>
    </source>
</evidence>
<dbReference type="EMBL" id="JTDY01000163">
    <property type="protein sequence ID" value="KOB78497.1"/>
    <property type="molecule type" value="Genomic_DNA"/>
</dbReference>
<evidence type="ECO:0000256" key="3">
    <source>
        <dbReference type="ARBA" id="ARBA00023098"/>
    </source>
</evidence>
<dbReference type="InterPro" id="IPR026055">
    <property type="entry name" value="FAR"/>
</dbReference>
<name>A0A0L7LSR6_OPEBR</name>
<dbReference type="GO" id="GO:0080019">
    <property type="term" value="F:alcohol-forming very long-chain fatty acyl-CoA reductase activity"/>
    <property type="evidence" value="ECO:0007669"/>
    <property type="project" value="InterPro"/>
</dbReference>
<evidence type="ECO:0000256" key="4">
    <source>
        <dbReference type="RuleBase" id="RU363097"/>
    </source>
</evidence>
<feature type="domain" description="Thioester reductase (TE)" evidence="6">
    <location>
        <begin position="26"/>
        <end position="129"/>
    </location>
</feature>
<feature type="domain" description="Fatty acyl-CoA reductase C-terminal" evidence="5">
    <location>
        <begin position="223"/>
        <end position="297"/>
    </location>
</feature>
<dbReference type="Pfam" id="PF03015">
    <property type="entry name" value="Sterile"/>
    <property type="match status" value="1"/>
</dbReference>
<dbReference type="Proteomes" id="UP000037510">
    <property type="component" value="Unassembled WGS sequence"/>
</dbReference>
<dbReference type="GO" id="GO:0005777">
    <property type="term" value="C:peroxisome"/>
    <property type="evidence" value="ECO:0007669"/>
    <property type="project" value="TreeGrafter"/>
</dbReference>
<reference evidence="7 8" key="1">
    <citation type="journal article" date="2015" name="Genome Biol. Evol.">
        <title>The genome of winter moth (Operophtera brumata) provides a genomic perspective on sexual dimorphism and phenology.</title>
        <authorList>
            <person name="Derks M.F."/>
            <person name="Smit S."/>
            <person name="Salis L."/>
            <person name="Schijlen E."/>
            <person name="Bossers A."/>
            <person name="Mateman C."/>
            <person name="Pijl A.S."/>
            <person name="de Ridder D."/>
            <person name="Groenen M.A."/>
            <person name="Visser M.E."/>
            <person name="Megens H.J."/>
        </authorList>
    </citation>
    <scope>NUCLEOTIDE SEQUENCE [LARGE SCALE GENOMIC DNA]</scope>
    <source>
        <strain evidence="7">WM2013NL</strain>
        <tissue evidence="7">Head and thorax</tissue>
    </source>
</reference>
<sequence>MTPDQIEMEALPDRIAETFKDMKVLITGGTGFMGKVLVEKLLRYVPLCFSVILRSVITVAPTDRVAKTFKLFEKVRTLRGGVQPLLDKVSFVSGDVSEADLALSPADRKRIVEEVDMIIHAAATIRLLNKLPNSYAFTKALGEALVVESMAHIPAVILRPSIGKNICTFIEQAAELVRLHESARDVEHNIINFTSSAEIKISWYPGGSMKHSRLYHNYCAFMYHWLPAFFVDILLFCLGYKPVLMRVHRRIAKGFEVFEYYTNNQWDFKSDLAQTLRKRLNDKERRNYKVDSVGIMWFVDLVTRIIFWGLMIYWFSGWIGSFYSFIMGSNEMPTVVAMDA</sequence>
<comment type="catalytic activity">
    <reaction evidence="4">
        <text>a long-chain fatty acyl-CoA + 2 NADPH + 2 H(+) = a long-chain primary fatty alcohol + 2 NADP(+) + CoA</text>
        <dbReference type="Rhea" id="RHEA:52716"/>
        <dbReference type="ChEBI" id="CHEBI:15378"/>
        <dbReference type="ChEBI" id="CHEBI:57287"/>
        <dbReference type="ChEBI" id="CHEBI:57783"/>
        <dbReference type="ChEBI" id="CHEBI:58349"/>
        <dbReference type="ChEBI" id="CHEBI:77396"/>
        <dbReference type="ChEBI" id="CHEBI:83139"/>
        <dbReference type="EC" id="1.2.1.84"/>
    </reaction>
</comment>
<keyword evidence="4" id="KW-1133">Transmembrane helix</keyword>
<evidence type="ECO:0000313" key="8">
    <source>
        <dbReference type="Proteomes" id="UP000037510"/>
    </source>
</evidence>
<keyword evidence="4" id="KW-0472">Membrane</keyword>